<organism evidence="1 2">
    <name type="scientific">Microseira wollei NIES-4236</name>
    <dbReference type="NCBI Taxonomy" id="2530354"/>
    <lineage>
        <taxon>Bacteria</taxon>
        <taxon>Bacillati</taxon>
        <taxon>Cyanobacteriota</taxon>
        <taxon>Cyanophyceae</taxon>
        <taxon>Oscillatoriophycideae</taxon>
        <taxon>Aerosakkonematales</taxon>
        <taxon>Aerosakkonemataceae</taxon>
        <taxon>Microseira</taxon>
    </lineage>
</organism>
<protein>
    <submittedName>
        <fullName evidence="1">Uncharacterized protein</fullName>
    </submittedName>
</protein>
<sequence length="263" mass="30937">MGKINSTRYNMTSEIEIYYYLKRVDADLQDELKPKLKVYINLDSRSNLHVTLSSNPKIGIIHASQRHTPEFINKVSNINFNLIIFISQGAGRPTEATKKYQEQFPNVIIWDCGTEYLIDHFAELEKYLTENQNNWRIEGWTVTEFRQLSALTILCQGYLAIYEGWSELSETIVDEIRKDMNRKKKRVSEASWWLDGLALWDEENQKINREKWEKFERDIAQEWENLSNEQIPDALMQLLNAIKETPTKLKQPQLVAEAYQSVL</sequence>
<accession>A0AAV3XRH8</accession>
<dbReference type="Proteomes" id="UP001050975">
    <property type="component" value="Unassembled WGS sequence"/>
</dbReference>
<dbReference type="EMBL" id="BLAY01000159">
    <property type="protein sequence ID" value="GET42327.1"/>
    <property type="molecule type" value="Genomic_DNA"/>
</dbReference>
<reference evidence="1" key="1">
    <citation type="submission" date="2019-10" db="EMBL/GenBank/DDBJ databases">
        <title>Draft genome sequece of Microseira wollei NIES-4236.</title>
        <authorList>
            <person name="Yamaguchi H."/>
            <person name="Suzuki S."/>
            <person name="Kawachi M."/>
        </authorList>
    </citation>
    <scope>NUCLEOTIDE SEQUENCE</scope>
    <source>
        <strain evidence="1">NIES-4236</strain>
    </source>
</reference>
<dbReference type="AlphaFoldDB" id="A0AAV3XRH8"/>
<proteinExistence type="predicted"/>
<comment type="caution">
    <text evidence="1">The sequence shown here is derived from an EMBL/GenBank/DDBJ whole genome shotgun (WGS) entry which is preliminary data.</text>
</comment>
<keyword evidence="2" id="KW-1185">Reference proteome</keyword>
<name>A0AAV3XRH8_9CYAN</name>
<evidence type="ECO:0000313" key="2">
    <source>
        <dbReference type="Proteomes" id="UP001050975"/>
    </source>
</evidence>
<gene>
    <name evidence="1" type="ORF">MiSe_71430</name>
</gene>
<evidence type="ECO:0000313" key="1">
    <source>
        <dbReference type="EMBL" id="GET42327.1"/>
    </source>
</evidence>